<evidence type="ECO:0000313" key="1">
    <source>
        <dbReference type="EMBL" id="SNS08218.1"/>
    </source>
</evidence>
<dbReference type="EMBL" id="FZNZ01000037">
    <property type="protein sequence ID" value="SNS08218.1"/>
    <property type="molecule type" value="Genomic_DNA"/>
</dbReference>
<comment type="caution">
    <text evidence="1">The sequence shown here is derived from an EMBL/GenBank/DDBJ whole genome shotgun (WGS) entry which is preliminary data.</text>
</comment>
<dbReference type="Proteomes" id="UP000198427">
    <property type="component" value="Unassembled WGS sequence"/>
</dbReference>
<dbReference type="AlphaFoldDB" id="A0A2K9HGU8"/>
<gene>
    <name evidence="1" type="ORF">SAMN06265364_13727</name>
</gene>
<dbReference type="RefSeq" id="WP_089367049.1">
    <property type="nucleotide sequence ID" value="NZ_CP023864.1"/>
</dbReference>
<dbReference type="OrthoDB" id="1080145at2"/>
<proteinExistence type="predicted"/>
<reference evidence="1 2" key="1">
    <citation type="submission" date="2017-06" db="EMBL/GenBank/DDBJ databases">
        <authorList>
            <person name="Varghese N."/>
            <person name="Submissions S."/>
        </authorList>
    </citation>
    <scope>NUCLEOTIDE SEQUENCE [LARGE SCALE GENOMIC DNA]</scope>
    <source>
        <strain evidence="1 2">DSM 26989</strain>
    </source>
</reference>
<accession>A0A2K9HGU8</accession>
<sequence length="187" mass="20930">MKRIVLLLSFIVCCVMSVFAKADVTLKSGSLSPLKTSKAKVYVVWDYSHATLEGKDVNAFLKEKGKEWERDYKSELEHAEANFVERFNDKTKSVTITDKKSEADYTIVIEVKDFHYGSTGASVLIGFGAGDAHMSGLMNFYEKNTKQPFAVIDVDGVAGAGFGNEKRRIETYRELAEQVVKLIKKVK</sequence>
<dbReference type="KEGG" id="pje:CRM71_11875"/>
<protein>
    <submittedName>
        <fullName evidence="1">Uncharacterized protein</fullName>
    </submittedName>
</protein>
<organism evidence="1 2">
    <name type="scientific">Prevotella jejuni</name>
    <dbReference type="NCBI Taxonomy" id="1177574"/>
    <lineage>
        <taxon>Bacteria</taxon>
        <taxon>Pseudomonadati</taxon>
        <taxon>Bacteroidota</taxon>
        <taxon>Bacteroidia</taxon>
        <taxon>Bacteroidales</taxon>
        <taxon>Prevotellaceae</taxon>
        <taxon>Prevotella</taxon>
    </lineage>
</organism>
<keyword evidence="2" id="KW-1185">Reference proteome</keyword>
<dbReference type="GeneID" id="94030064"/>
<evidence type="ECO:0000313" key="2">
    <source>
        <dbReference type="Proteomes" id="UP000198427"/>
    </source>
</evidence>
<name>A0A2K9HGU8_9BACT</name>